<dbReference type="InterPro" id="IPR014729">
    <property type="entry name" value="Rossmann-like_a/b/a_fold"/>
</dbReference>
<comment type="subcellular location">
    <subcellularLocation>
        <location evidence="9">Cytoplasm</location>
    </subcellularLocation>
</comment>
<dbReference type="Pfam" id="PF00749">
    <property type="entry name" value="tRNA-synt_1c"/>
    <property type="match status" value="1"/>
</dbReference>
<dbReference type="InterPro" id="IPR045462">
    <property type="entry name" value="aa-tRNA-synth_I_cd-bd"/>
</dbReference>
<dbReference type="PANTHER" id="PTHR43311:SF2">
    <property type="entry name" value="GLUTAMATE--TRNA LIGASE, MITOCHONDRIAL-RELATED"/>
    <property type="match status" value="1"/>
</dbReference>
<evidence type="ECO:0000259" key="10">
    <source>
        <dbReference type="Pfam" id="PF00749"/>
    </source>
</evidence>
<dbReference type="GO" id="GO:0006424">
    <property type="term" value="P:glutamyl-tRNA aminoacylation"/>
    <property type="evidence" value="ECO:0007669"/>
    <property type="project" value="UniProtKB-UniRule"/>
</dbReference>
<evidence type="ECO:0000256" key="7">
    <source>
        <dbReference type="ARBA" id="ARBA00022917"/>
    </source>
</evidence>
<comment type="catalytic activity">
    <reaction evidence="9">
        <text>tRNA(Glu) + L-glutamate + ATP = L-glutamyl-tRNA(Glu) + AMP + diphosphate</text>
        <dbReference type="Rhea" id="RHEA:23540"/>
        <dbReference type="Rhea" id="RHEA-COMP:9663"/>
        <dbReference type="Rhea" id="RHEA-COMP:9680"/>
        <dbReference type="ChEBI" id="CHEBI:29985"/>
        <dbReference type="ChEBI" id="CHEBI:30616"/>
        <dbReference type="ChEBI" id="CHEBI:33019"/>
        <dbReference type="ChEBI" id="CHEBI:78442"/>
        <dbReference type="ChEBI" id="CHEBI:78520"/>
        <dbReference type="ChEBI" id="CHEBI:456215"/>
        <dbReference type="EC" id="6.1.1.17"/>
    </reaction>
</comment>
<evidence type="ECO:0000259" key="11">
    <source>
        <dbReference type="Pfam" id="PF19269"/>
    </source>
</evidence>
<dbReference type="InterPro" id="IPR004527">
    <property type="entry name" value="Glu-tRNA-ligase_bac/mito"/>
</dbReference>
<keyword evidence="3 9" id="KW-0436">Ligase</keyword>
<evidence type="ECO:0000256" key="6">
    <source>
        <dbReference type="ARBA" id="ARBA00022840"/>
    </source>
</evidence>
<dbReference type="AlphaFoldDB" id="A0A919L8L0"/>
<reference evidence="12" key="1">
    <citation type="journal article" date="2014" name="Int. J. Syst. Evol. Microbiol.">
        <title>Complete genome sequence of Corynebacterium casei LMG S-19264T (=DSM 44701T), isolated from a smear-ripened cheese.</title>
        <authorList>
            <consortium name="US DOE Joint Genome Institute (JGI-PGF)"/>
            <person name="Walter F."/>
            <person name="Albersmeier A."/>
            <person name="Kalinowski J."/>
            <person name="Ruckert C."/>
        </authorList>
    </citation>
    <scope>NUCLEOTIDE SEQUENCE</scope>
    <source>
        <strain evidence="12">JCM 5069</strain>
    </source>
</reference>
<evidence type="ECO:0000256" key="8">
    <source>
        <dbReference type="ARBA" id="ARBA00023146"/>
    </source>
</evidence>
<protein>
    <recommendedName>
        <fullName evidence="9">Glutamate--tRNA ligase</fullName>
        <ecNumber evidence="9">6.1.1.17</ecNumber>
    </recommendedName>
    <alternativeName>
        <fullName evidence="9">Glutamyl-tRNA synthetase</fullName>
        <shortName evidence="9">GluRS</shortName>
    </alternativeName>
</protein>
<dbReference type="InterPro" id="IPR020752">
    <property type="entry name" value="Glu-tRNA-synth_I_codon-bd_sub1"/>
</dbReference>
<feature type="binding site" evidence="9">
    <location>
        <position position="266"/>
    </location>
    <ligand>
        <name>ATP</name>
        <dbReference type="ChEBI" id="CHEBI:30616"/>
    </ligand>
</feature>
<comment type="function">
    <text evidence="9">Catalyzes the attachment of glutamate to tRNA(Glu) in a two-step reaction: glutamate is first activated by ATP to form Glu-AMP and then transferred to the acceptor end of tRNA(Glu).</text>
</comment>
<dbReference type="GO" id="GO:0005829">
    <property type="term" value="C:cytosol"/>
    <property type="evidence" value="ECO:0007669"/>
    <property type="project" value="TreeGrafter"/>
</dbReference>
<comment type="similarity">
    <text evidence="1 9">Belongs to the class-I aminoacyl-tRNA synthetase family. Glutamate--tRNA ligase type 1 subfamily.</text>
</comment>
<dbReference type="PANTHER" id="PTHR43311">
    <property type="entry name" value="GLUTAMATE--TRNA LIGASE"/>
    <property type="match status" value="1"/>
</dbReference>
<comment type="caution">
    <text evidence="9">Lacks conserved residue(s) required for the propagation of feature annotation.</text>
</comment>
<evidence type="ECO:0000256" key="5">
    <source>
        <dbReference type="ARBA" id="ARBA00022833"/>
    </source>
</evidence>
<dbReference type="InterPro" id="IPR000924">
    <property type="entry name" value="Glu/Gln-tRNA-synth"/>
</dbReference>
<dbReference type="HAMAP" id="MF_00022">
    <property type="entry name" value="Glu_tRNA_synth_type1"/>
    <property type="match status" value="1"/>
</dbReference>
<keyword evidence="13" id="KW-1185">Reference proteome</keyword>
<organism evidence="12 13">
    <name type="scientific">Streptomyces sulfonofaciens</name>
    <dbReference type="NCBI Taxonomy" id="68272"/>
    <lineage>
        <taxon>Bacteria</taxon>
        <taxon>Bacillati</taxon>
        <taxon>Actinomycetota</taxon>
        <taxon>Actinomycetes</taxon>
        <taxon>Kitasatosporales</taxon>
        <taxon>Streptomycetaceae</taxon>
        <taxon>Streptomyces</taxon>
    </lineage>
</organism>
<evidence type="ECO:0000313" key="12">
    <source>
        <dbReference type="EMBL" id="GHH86681.1"/>
    </source>
</evidence>
<gene>
    <name evidence="9 12" type="primary">gltX</name>
    <name evidence="12" type="ORF">GCM10018793_59640</name>
</gene>
<keyword evidence="5" id="KW-0862">Zinc</keyword>
<evidence type="ECO:0000256" key="9">
    <source>
        <dbReference type="HAMAP-Rule" id="MF_00022"/>
    </source>
</evidence>
<feature type="domain" description="Glutamyl/glutaminyl-tRNA synthetase class Ib catalytic" evidence="10">
    <location>
        <begin position="12"/>
        <end position="329"/>
    </location>
</feature>
<keyword evidence="8 9" id="KW-0030">Aminoacyl-tRNA synthetase</keyword>
<proteinExistence type="inferred from homology"/>
<dbReference type="Gene3D" id="1.10.10.350">
    <property type="match status" value="1"/>
</dbReference>
<dbReference type="Proteomes" id="UP000603708">
    <property type="component" value="Unassembled WGS sequence"/>
</dbReference>
<dbReference type="InterPro" id="IPR049940">
    <property type="entry name" value="GluQ/Sye"/>
</dbReference>
<dbReference type="GO" id="GO:0005524">
    <property type="term" value="F:ATP binding"/>
    <property type="evidence" value="ECO:0007669"/>
    <property type="project" value="UniProtKB-UniRule"/>
</dbReference>
<sequence length="499" mass="54941">MANAPDPAGPAVRVRFCPSPTGNPHVGLVRTALFNWAYARHHGGTFVFRIEDTDAARDSEESYEQLLDAMRWLGFGWDEGPEVGGPYAPYRQSRRMDLYRDVAQQLVESGHAYHCYCTTEELETRRAAARAAGRPSGYDGHCRTLTPEQAEDYRAEGRTAIIRFRMPDETITFTDLVRGELSFAPEHVSDYGIVRANGAPLYTLVNPVDDALMDITHVLRGEDLLSSTPRQIALYRALIELGRAKRVPSFGHLPYVMGEGNKKLSKRDPQSSLNLYRERGFLPSGLLNYLSLLGWSLAPDRDVFTVDEMVAAFDLANVNPNPARFDLKKAEAINADHIRMLDVKAFIESCEPWLKAPYAPWAPQDFDRAAFEAIAPLAQTRVTVLSDITANVDFLFLPEPVDDEASWAKAMKEGAADLLRTARANLAALGGDDWHAEALKAAVLAAGEAHGLKLGKAQAPVRVAVTGRTVGLPLFESLEVLGRERTLSRVDAAIAKLGA</sequence>
<dbReference type="EC" id="6.1.1.17" evidence="9"/>
<dbReference type="CDD" id="cd00808">
    <property type="entry name" value="GluRS_core"/>
    <property type="match status" value="1"/>
</dbReference>
<dbReference type="SUPFAM" id="SSF48163">
    <property type="entry name" value="An anticodon-binding domain of class I aminoacyl-tRNA synthetases"/>
    <property type="match status" value="1"/>
</dbReference>
<feature type="short sequence motif" description="'KMSKS' region" evidence="9">
    <location>
        <begin position="263"/>
        <end position="267"/>
    </location>
</feature>
<dbReference type="NCBIfam" id="TIGR00464">
    <property type="entry name" value="gltX_bact"/>
    <property type="match status" value="1"/>
</dbReference>
<comment type="subunit">
    <text evidence="9">Monomer.</text>
</comment>
<name>A0A919L8L0_9ACTN</name>
<evidence type="ECO:0000256" key="2">
    <source>
        <dbReference type="ARBA" id="ARBA00022490"/>
    </source>
</evidence>
<accession>A0A919L8L0</accession>
<dbReference type="RefSeq" id="WP_189937376.1">
    <property type="nucleotide sequence ID" value="NZ_BNCD01000023.1"/>
</dbReference>
<keyword evidence="6 9" id="KW-0067">ATP-binding</keyword>
<feature type="domain" description="Aminoacyl-tRNA synthetase class I anticodon-binding" evidence="11">
    <location>
        <begin position="346"/>
        <end position="494"/>
    </location>
</feature>
<reference evidence="12" key="2">
    <citation type="submission" date="2020-09" db="EMBL/GenBank/DDBJ databases">
        <authorList>
            <person name="Sun Q."/>
            <person name="Ohkuma M."/>
        </authorList>
    </citation>
    <scope>NUCLEOTIDE SEQUENCE</scope>
    <source>
        <strain evidence="12">JCM 5069</strain>
    </source>
</reference>
<keyword evidence="2 9" id="KW-0963">Cytoplasm</keyword>
<feature type="short sequence motif" description="'HIGH' region" evidence="9">
    <location>
        <begin position="18"/>
        <end position="28"/>
    </location>
</feature>
<dbReference type="Pfam" id="PF19269">
    <property type="entry name" value="Anticodon_2"/>
    <property type="match status" value="1"/>
</dbReference>
<dbReference type="Gene3D" id="3.40.50.620">
    <property type="entry name" value="HUPs"/>
    <property type="match status" value="1"/>
</dbReference>
<dbReference type="SUPFAM" id="SSF52374">
    <property type="entry name" value="Nucleotidylyl transferase"/>
    <property type="match status" value="1"/>
</dbReference>
<keyword evidence="7 9" id="KW-0648">Protein biosynthesis</keyword>
<dbReference type="PRINTS" id="PR00987">
    <property type="entry name" value="TRNASYNTHGLU"/>
</dbReference>
<evidence type="ECO:0000256" key="1">
    <source>
        <dbReference type="ARBA" id="ARBA00007894"/>
    </source>
</evidence>
<dbReference type="InterPro" id="IPR008925">
    <property type="entry name" value="aa_tRNA-synth_I_cd-bd_sf"/>
</dbReference>
<comment type="caution">
    <text evidence="12">The sequence shown here is derived from an EMBL/GenBank/DDBJ whole genome shotgun (WGS) entry which is preliminary data.</text>
</comment>
<evidence type="ECO:0000256" key="3">
    <source>
        <dbReference type="ARBA" id="ARBA00022598"/>
    </source>
</evidence>
<dbReference type="GO" id="GO:0000049">
    <property type="term" value="F:tRNA binding"/>
    <property type="evidence" value="ECO:0007669"/>
    <property type="project" value="InterPro"/>
</dbReference>
<dbReference type="FunFam" id="3.40.50.620:FF:000149">
    <property type="entry name" value="Glutamate--tRNA ligase"/>
    <property type="match status" value="1"/>
</dbReference>
<dbReference type="InterPro" id="IPR020058">
    <property type="entry name" value="Glu/Gln-tRNA-synth_Ib_cat-dom"/>
</dbReference>
<evidence type="ECO:0000313" key="13">
    <source>
        <dbReference type="Proteomes" id="UP000603708"/>
    </source>
</evidence>
<dbReference type="GO" id="GO:0004818">
    <property type="term" value="F:glutamate-tRNA ligase activity"/>
    <property type="evidence" value="ECO:0007669"/>
    <property type="project" value="UniProtKB-UniRule"/>
</dbReference>
<evidence type="ECO:0000256" key="4">
    <source>
        <dbReference type="ARBA" id="ARBA00022741"/>
    </source>
</evidence>
<dbReference type="InterPro" id="IPR020751">
    <property type="entry name" value="aa-tRNA-synth_I_codon-bd_sub2"/>
</dbReference>
<dbReference type="InterPro" id="IPR033910">
    <property type="entry name" value="GluRS_core"/>
</dbReference>
<keyword evidence="4 9" id="KW-0547">Nucleotide-binding</keyword>
<dbReference type="EMBL" id="BNCD01000023">
    <property type="protein sequence ID" value="GHH86681.1"/>
    <property type="molecule type" value="Genomic_DNA"/>
</dbReference>
<dbReference type="Gene3D" id="1.10.8.70">
    <property type="entry name" value="Glutamate-tRNA synthetase, class I, anticodon-binding domain 1"/>
    <property type="match status" value="1"/>
</dbReference>
<dbReference type="GO" id="GO:0008270">
    <property type="term" value="F:zinc ion binding"/>
    <property type="evidence" value="ECO:0007669"/>
    <property type="project" value="InterPro"/>
</dbReference>